<dbReference type="InterPro" id="IPR003439">
    <property type="entry name" value="ABC_transporter-like_ATP-bd"/>
</dbReference>
<dbReference type="EMBL" id="BAABIC010000048">
    <property type="protein sequence ID" value="GAA4715036.1"/>
    <property type="molecule type" value="Genomic_DNA"/>
</dbReference>
<protein>
    <submittedName>
        <fullName evidence="7">ABC transporter ATP-binding protein</fullName>
    </submittedName>
</protein>
<comment type="subcellular location">
    <subcellularLocation>
        <location evidence="1">Cell membrane</location>
        <topology evidence="1">Peripheral membrane protein</topology>
    </subcellularLocation>
</comment>
<accession>A0ABP8XWR5</accession>
<sequence>MSAIEVVDLRKDYGPVRAVDGLSFTVETGEVFALLGPNGAGKTTAVEILEGHRRRTSGHVDVLGFDPETGGRDYRERIGIVLQEAGFEEDFTVRELVRLSRGLYPRRLATDDVIERVGLVDKRDAKVKTLSGGQRRRLDLALGLVGDPELLFLDEPTTGFDPSARRRAWDLVEMLRGLGKTVLLTTHYMDEAQHLADRVAVVVAGRLVALGTPAEIGGAARQGSVLTFRLPPDTARDDLPDLGGPLVTEGLEWQLRTPEPTAALHRLTSWATSRGVELPALTVTRPSLEDVYLDLVSTHGEHPLPEAVAS</sequence>
<evidence type="ECO:0000313" key="7">
    <source>
        <dbReference type="EMBL" id="GAA4715036.1"/>
    </source>
</evidence>
<organism evidence="7 8">
    <name type="scientific">Pseudonocardia yuanmonensis</name>
    <dbReference type="NCBI Taxonomy" id="1095914"/>
    <lineage>
        <taxon>Bacteria</taxon>
        <taxon>Bacillati</taxon>
        <taxon>Actinomycetota</taxon>
        <taxon>Actinomycetes</taxon>
        <taxon>Pseudonocardiales</taxon>
        <taxon>Pseudonocardiaceae</taxon>
        <taxon>Pseudonocardia</taxon>
    </lineage>
</organism>
<keyword evidence="8" id="KW-1185">Reference proteome</keyword>
<dbReference type="Pfam" id="PF00005">
    <property type="entry name" value="ABC_tran"/>
    <property type="match status" value="1"/>
</dbReference>
<evidence type="ECO:0000313" key="8">
    <source>
        <dbReference type="Proteomes" id="UP001500325"/>
    </source>
</evidence>
<gene>
    <name evidence="7" type="ORF">GCM10023215_67770</name>
</gene>
<evidence type="ECO:0000256" key="3">
    <source>
        <dbReference type="ARBA" id="ARBA00022741"/>
    </source>
</evidence>
<evidence type="ECO:0000256" key="5">
    <source>
        <dbReference type="ARBA" id="ARBA00023251"/>
    </source>
</evidence>
<dbReference type="Proteomes" id="UP001500325">
    <property type="component" value="Unassembled WGS sequence"/>
</dbReference>
<dbReference type="PROSITE" id="PS50893">
    <property type="entry name" value="ABC_TRANSPORTER_2"/>
    <property type="match status" value="1"/>
</dbReference>
<dbReference type="PROSITE" id="PS00211">
    <property type="entry name" value="ABC_TRANSPORTER_1"/>
    <property type="match status" value="1"/>
</dbReference>
<name>A0ABP8XWR5_9PSEU</name>
<dbReference type="SUPFAM" id="SSF52540">
    <property type="entry name" value="P-loop containing nucleoside triphosphate hydrolases"/>
    <property type="match status" value="1"/>
</dbReference>
<dbReference type="PANTHER" id="PTHR42711">
    <property type="entry name" value="ABC TRANSPORTER ATP-BINDING PROTEIN"/>
    <property type="match status" value="1"/>
</dbReference>
<keyword evidence="2" id="KW-0813">Transport</keyword>
<dbReference type="InterPro" id="IPR017871">
    <property type="entry name" value="ABC_transporter-like_CS"/>
</dbReference>
<reference evidence="8" key="1">
    <citation type="journal article" date="2019" name="Int. J. Syst. Evol. Microbiol.">
        <title>The Global Catalogue of Microorganisms (GCM) 10K type strain sequencing project: providing services to taxonomists for standard genome sequencing and annotation.</title>
        <authorList>
            <consortium name="The Broad Institute Genomics Platform"/>
            <consortium name="The Broad Institute Genome Sequencing Center for Infectious Disease"/>
            <person name="Wu L."/>
            <person name="Ma J."/>
        </authorList>
    </citation>
    <scope>NUCLEOTIDE SEQUENCE [LARGE SCALE GENOMIC DNA]</scope>
    <source>
        <strain evidence="8">JCM 18055</strain>
    </source>
</reference>
<keyword evidence="4 7" id="KW-0067">ATP-binding</keyword>
<dbReference type="InterPro" id="IPR003593">
    <property type="entry name" value="AAA+_ATPase"/>
</dbReference>
<keyword evidence="3" id="KW-0547">Nucleotide-binding</keyword>
<proteinExistence type="predicted"/>
<evidence type="ECO:0000256" key="1">
    <source>
        <dbReference type="ARBA" id="ARBA00004202"/>
    </source>
</evidence>
<comment type="caution">
    <text evidence="7">The sequence shown here is derived from an EMBL/GenBank/DDBJ whole genome shotgun (WGS) entry which is preliminary data.</text>
</comment>
<dbReference type="SMART" id="SM00382">
    <property type="entry name" value="AAA"/>
    <property type="match status" value="1"/>
</dbReference>
<dbReference type="Gene3D" id="3.40.50.300">
    <property type="entry name" value="P-loop containing nucleotide triphosphate hydrolases"/>
    <property type="match status" value="1"/>
</dbReference>
<dbReference type="RefSeq" id="WP_345384914.1">
    <property type="nucleotide sequence ID" value="NZ_BAABIC010000048.1"/>
</dbReference>
<keyword evidence="5" id="KW-0046">Antibiotic resistance</keyword>
<dbReference type="InterPro" id="IPR050763">
    <property type="entry name" value="ABC_transporter_ATP-binding"/>
</dbReference>
<dbReference type="PANTHER" id="PTHR42711:SF17">
    <property type="entry name" value="ABC TRANSPORTER ATP-BINDING PROTEIN"/>
    <property type="match status" value="1"/>
</dbReference>
<feature type="domain" description="ABC transporter" evidence="6">
    <location>
        <begin position="4"/>
        <end position="229"/>
    </location>
</feature>
<dbReference type="GO" id="GO:0005524">
    <property type="term" value="F:ATP binding"/>
    <property type="evidence" value="ECO:0007669"/>
    <property type="project" value="UniProtKB-KW"/>
</dbReference>
<evidence type="ECO:0000256" key="4">
    <source>
        <dbReference type="ARBA" id="ARBA00022840"/>
    </source>
</evidence>
<evidence type="ECO:0000259" key="6">
    <source>
        <dbReference type="PROSITE" id="PS50893"/>
    </source>
</evidence>
<dbReference type="InterPro" id="IPR027417">
    <property type="entry name" value="P-loop_NTPase"/>
</dbReference>
<evidence type="ECO:0000256" key="2">
    <source>
        <dbReference type="ARBA" id="ARBA00022448"/>
    </source>
</evidence>